<dbReference type="GO" id="GO:0048255">
    <property type="term" value="P:mRNA stabilization"/>
    <property type="evidence" value="ECO:0007669"/>
    <property type="project" value="TreeGrafter"/>
</dbReference>
<dbReference type="PANTHER" id="PTHR28087:SF1">
    <property type="entry name" value="ATPASE SYNTHESIS PROTEIN 25, MITOCHONDRIAL"/>
    <property type="match status" value="1"/>
</dbReference>
<evidence type="ECO:0000313" key="4">
    <source>
        <dbReference type="Proteomes" id="UP000694255"/>
    </source>
</evidence>
<protein>
    <recommendedName>
        <fullName evidence="1">ATPase synthesis protein 25</fullName>
    </recommendedName>
</protein>
<keyword evidence="1" id="KW-0496">Mitochondrion</keyword>
<accession>A0A8J5QBQ0</accession>
<comment type="similarity">
    <text evidence="1">Belongs to the ATP25 family.</text>
</comment>
<name>A0A8J5QBQ0_9ASCO</name>
<dbReference type="Proteomes" id="UP000694255">
    <property type="component" value="Unassembled WGS sequence"/>
</dbReference>
<proteinExistence type="inferred from homology"/>
<dbReference type="GO" id="GO:0140053">
    <property type="term" value="P:mitochondrial gene expression"/>
    <property type="evidence" value="ECO:0007669"/>
    <property type="project" value="UniProtKB-UniRule"/>
</dbReference>
<sequence>MLSRTRPILRSIKPNNTAFLLTGVRNLHFTPVVRQEQLKSTTTTTNTATTTASTTTPAPEEHDASIPWYLREGESSQIDAVEIELPEIPESAPATISEFLNLIATDYGMSDIELFDLAELREDHPNTASEGSERYIIICSGKSEKHIYKAATELRHYIKSTHGILPVMEGVVSNALSAVQRRRLRKRSRRGPFATQNTFGLEGNSWVICDPNMDGIVIHMLTPQRREQLNLESLWTEIEEPELEYTPSGIDSDSIFRGIRRFHTSARQFGNEKKLKLVFKHLLEEEVGAPVTKYKQEFDENFTGETLEEHNLKYDFYKVLHLLDNQTIPEIVLLDTIWDKYASLNVQIEDIKQEITQDVIKYLELLVDCPSDWHRDPKEKFNKMGKFVSAISHFASQDLELLGNDQIQSLLWRLTYNGSNEIDGDALRELVEQEKADETLVEKDTLVQDENMRRDVLELIKQYNKDTNSEMPIWFREQMMLTFGNCGHWDAFWQEWKGIRQNITDPKDAMTYWVLLTVFIAQRNNKEAVRCFFSDYWNQDESIRSSFMSDFQKNENKFNNEKDKIAFVKAINKIKNDYSDRPWFQEPLEFAKQISK</sequence>
<feature type="compositionally biased region" description="Low complexity" evidence="2">
    <location>
        <begin position="40"/>
        <end position="56"/>
    </location>
</feature>
<keyword evidence="1" id="KW-0472">Membrane</keyword>
<keyword evidence="4" id="KW-1185">Reference proteome</keyword>
<dbReference type="OrthoDB" id="107372at2759"/>
<evidence type="ECO:0000256" key="1">
    <source>
        <dbReference type="RuleBase" id="RU367062"/>
    </source>
</evidence>
<organism evidence="3 4">
    <name type="scientific">[Candida] subhashii</name>
    <dbReference type="NCBI Taxonomy" id="561895"/>
    <lineage>
        <taxon>Eukaryota</taxon>
        <taxon>Fungi</taxon>
        <taxon>Dikarya</taxon>
        <taxon>Ascomycota</taxon>
        <taxon>Saccharomycotina</taxon>
        <taxon>Pichiomycetes</taxon>
        <taxon>Debaryomycetaceae</taxon>
        <taxon>Spathaspora</taxon>
    </lineage>
</organism>
<dbReference type="InterPro" id="IPR040152">
    <property type="entry name" value="Atp25"/>
</dbReference>
<dbReference type="Pfam" id="PF02410">
    <property type="entry name" value="RsfS"/>
    <property type="match status" value="1"/>
</dbReference>
<comment type="subcellular location">
    <subcellularLocation>
        <location evidence="1">Mitochondrion inner membrane</location>
        <topology evidence="1">Peripheral membrane protein</topology>
        <orientation evidence="1">Matrix side</orientation>
    </subcellularLocation>
</comment>
<feature type="region of interest" description="Disordered" evidence="2">
    <location>
        <begin position="35"/>
        <end position="62"/>
    </location>
</feature>
<dbReference type="GO" id="GO:0005743">
    <property type="term" value="C:mitochondrial inner membrane"/>
    <property type="evidence" value="ECO:0007669"/>
    <property type="project" value="UniProtKB-SubCell"/>
</dbReference>
<reference evidence="3 4" key="1">
    <citation type="journal article" date="2021" name="DNA Res.">
        <title>Genome analysis of Candida subhashii reveals its hybrid nature and dual mitochondrial genome conformations.</title>
        <authorList>
            <person name="Mixao V."/>
            <person name="Hegedusova E."/>
            <person name="Saus E."/>
            <person name="Pryszcz L.P."/>
            <person name="Cillingova A."/>
            <person name="Nosek J."/>
            <person name="Gabaldon T."/>
        </authorList>
    </citation>
    <scope>NUCLEOTIDE SEQUENCE [LARGE SCALE GENOMIC DNA]</scope>
    <source>
        <strain evidence="3 4">CBS 10753</strain>
    </source>
</reference>
<comment type="caution">
    <text evidence="3">The sequence shown here is derived from an EMBL/GenBank/DDBJ whole genome shotgun (WGS) entry which is preliminary data.</text>
</comment>
<dbReference type="PANTHER" id="PTHR28087">
    <property type="entry name" value="ATPASE SYNTHESIS PROTEIN 25, MITOCHONDRIAL"/>
    <property type="match status" value="1"/>
</dbReference>
<keyword evidence="1" id="KW-0999">Mitochondrion inner membrane</keyword>
<dbReference type="GeneID" id="73469827"/>
<dbReference type="RefSeq" id="XP_049263711.1">
    <property type="nucleotide sequence ID" value="XM_049406838.1"/>
</dbReference>
<gene>
    <name evidence="3" type="ORF">J8A68_003026</name>
</gene>
<comment type="function">
    <text evidence="1">Mitochondrial mRNA stabilization factor.</text>
</comment>
<dbReference type="AlphaFoldDB" id="A0A8J5QBQ0"/>
<keyword evidence="1" id="KW-0809">Transit peptide</keyword>
<dbReference type="EMBL" id="JAGSYN010000137">
    <property type="protein sequence ID" value="KAG7663479.1"/>
    <property type="molecule type" value="Genomic_DNA"/>
</dbReference>
<evidence type="ECO:0000313" key="3">
    <source>
        <dbReference type="EMBL" id="KAG7663479.1"/>
    </source>
</evidence>
<evidence type="ECO:0000256" key="2">
    <source>
        <dbReference type="SAM" id="MobiDB-lite"/>
    </source>
</evidence>